<proteinExistence type="inferred from homology"/>
<evidence type="ECO:0000256" key="1">
    <source>
        <dbReference type="ARBA" id="ARBA00010006"/>
    </source>
</evidence>
<feature type="region of interest" description="Disordered" evidence="12">
    <location>
        <begin position="1"/>
        <end position="93"/>
    </location>
</feature>
<evidence type="ECO:0000256" key="12">
    <source>
        <dbReference type="SAM" id="MobiDB-lite"/>
    </source>
</evidence>
<evidence type="ECO:0000256" key="2">
    <source>
        <dbReference type="ARBA" id="ARBA00012513"/>
    </source>
</evidence>
<dbReference type="AlphaFoldDB" id="A0AAD7HAZ1"/>
<dbReference type="PROSITE" id="PS50011">
    <property type="entry name" value="PROTEIN_KINASE_DOM"/>
    <property type="match status" value="1"/>
</dbReference>
<dbReference type="GO" id="GO:0035556">
    <property type="term" value="P:intracellular signal transduction"/>
    <property type="evidence" value="ECO:0007669"/>
    <property type="project" value="TreeGrafter"/>
</dbReference>
<comment type="catalytic activity">
    <reaction evidence="8">
        <text>L-threonyl-[protein] + ATP = O-phospho-L-threonyl-[protein] + ADP + H(+)</text>
        <dbReference type="Rhea" id="RHEA:46608"/>
        <dbReference type="Rhea" id="RHEA-COMP:11060"/>
        <dbReference type="Rhea" id="RHEA-COMP:11605"/>
        <dbReference type="ChEBI" id="CHEBI:15378"/>
        <dbReference type="ChEBI" id="CHEBI:30013"/>
        <dbReference type="ChEBI" id="CHEBI:30616"/>
        <dbReference type="ChEBI" id="CHEBI:61977"/>
        <dbReference type="ChEBI" id="CHEBI:456216"/>
        <dbReference type="EC" id="2.7.11.1"/>
    </reaction>
</comment>
<dbReference type="CDD" id="cd05581">
    <property type="entry name" value="STKc_PDK1"/>
    <property type="match status" value="1"/>
</dbReference>
<dbReference type="EMBL" id="JARKIB010000296">
    <property type="protein sequence ID" value="KAJ7716146.1"/>
    <property type="molecule type" value="Genomic_DNA"/>
</dbReference>
<evidence type="ECO:0000256" key="8">
    <source>
        <dbReference type="ARBA" id="ARBA00047899"/>
    </source>
</evidence>
<dbReference type="PROSITE" id="PS00107">
    <property type="entry name" value="PROTEIN_KINASE_ATP"/>
    <property type="match status" value="1"/>
</dbReference>
<dbReference type="SMART" id="SM00220">
    <property type="entry name" value="S_TKc"/>
    <property type="match status" value="1"/>
</dbReference>
<keyword evidence="6 14" id="KW-0418">Kinase</keyword>
<organism evidence="14 15">
    <name type="scientific">Mycena metata</name>
    <dbReference type="NCBI Taxonomy" id="1033252"/>
    <lineage>
        <taxon>Eukaryota</taxon>
        <taxon>Fungi</taxon>
        <taxon>Dikarya</taxon>
        <taxon>Basidiomycota</taxon>
        <taxon>Agaricomycotina</taxon>
        <taxon>Agaricomycetes</taxon>
        <taxon>Agaricomycetidae</taxon>
        <taxon>Agaricales</taxon>
        <taxon>Marasmiineae</taxon>
        <taxon>Mycenaceae</taxon>
        <taxon>Mycena</taxon>
    </lineage>
</organism>
<comment type="similarity">
    <text evidence="1">Belongs to the protein kinase superfamily. AGC Ser/Thr protein kinase family. PDPK1 subfamily.</text>
</comment>
<dbReference type="InterPro" id="IPR050236">
    <property type="entry name" value="Ser_Thr_kinase_AGC"/>
</dbReference>
<evidence type="ECO:0000256" key="7">
    <source>
        <dbReference type="ARBA" id="ARBA00022840"/>
    </source>
</evidence>
<keyword evidence="7 10" id="KW-0067">ATP-binding</keyword>
<dbReference type="FunFam" id="1.10.510.10:FF:000833">
    <property type="entry name" value="AGC family protein kinase"/>
    <property type="match status" value="1"/>
</dbReference>
<dbReference type="FunFam" id="3.30.200.20:FF:000042">
    <property type="entry name" value="Aurora kinase A"/>
    <property type="match status" value="1"/>
</dbReference>
<gene>
    <name evidence="14" type="ORF">B0H16DRAFT_1741481</name>
</gene>
<dbReference type="InterPro" id="IPR008271">
    <property type="entry name" value="Ser/Thr_kinase_AS"/>
</dbReference>
<keyword evidence="5 10" id="KW-0547">Nucleotide-binding</keyword>
<dbReference type="InterPro" id="IPR017441">
    <property type="entry name" value="Protein_kinase_ATP_BS"/>
</dbReference>
<sequence>MPREPTLGDLSRNASVISADSEPEAEGLAPPPRRIRTFSGPRSPPRSAASIAARPHPAHLSRELGYEEPAPSTSLLNGKRSSTPSGKPSLRDFQFGKTLGEGAYSTVKLATSRADGKQYAVKIMFKVHLDRARKLKTVSTEHKALQRLNGHPGIVALYHAFQDEFSFYLVIELAAKGEMQSVISRLGSLSTRCTQYYAAQIVDALEYMHSKDVIHRDLKPENLLLDDAFRIKIADFGTGKVLENGDQRATTFVGTAQYQAPELLELNETTKSSDYWAFGCIVYQMISGRFAFNSLSDYLTWQKIKKVEYEFPNGFDEQAKDLVQNLLVHDAPKRLGAGPPGTPNDPNALKSHAFFTPIVWTSLWTDPAPPLEAGLVKKEHSDSEKVWDDIGAAWDELVGSDDDSDGIEWAADAKDPLRPNRNSDIGPRDGPSSSSPRVEHAEDALQHSMERLDIRSSR</sequence>
<feature type="compositionally biased region" description="Low complexity" evidence="12">
    <location>
        <begin position="45"/>
        <end position="55"/>
    </location>
</feature>
<evidence type="ECO:0000256" key="3">
    <source>
        <dbReference type="ARBA" id="ARBA00022527"/>
    </source>
</evidence>
<feature type="compositionally biased region" description="Low complexity" evidence="12">
    <location>
        <begin position="423"/>
        <end position="436"/>
    </location>
</feature>
<dbReference type="PANTHER" id="PTHR24356">
    <property type="entry name" value="SERINE/THREONINE-PROTEIN KINASE"/>
    <property type="match status" value="1"/>
</dbReference>
<feature type="domain" description="Protein kinase" evidence="13">
    <location>
        <begin position="93"/>
        <end position="355"/>
    </location>
</feature>
<dbReference type="InterPro" id="IPR000719">
    <property type="entry name" value="Prot_kinase_dom"/>
</dbReference>
<evidence type="ECO:0000256" key="9">
    <source>
        <dbReference type="ARBA" id="ARBA00048679"/>
    </source>
</evidence>
<feature type="region of interest" description="Disordered" evidence="12">
    <location>
        <begin position="397"/>
        <end position="458"/>
    </location>
</feature>
<feature type="compositionally biased region" description="Polar residues" evidence="12">
    <location>
        <begin position="71"/>
        <end position="86"/>
    </location>
</feature>
<dbReference type="Pfam" id="PF00069">
    <property type="entry name" value="Pkinase"/>
    <property type="match status" value="1"/>
</dbReference>
<dbReference type="Gene3D" id="1.10.510.10">
    <property type="entry name" value="Transferase(Phosphotransferase) domain 1"/>
    <property type="match status" value="1"/>
</dbReference>
<feature type="compositionally biased region" description="Basic and acidic residues" evidence="12">
    <location>
        <begin position="437"/>
        <end position="458"/>
    </location>
</feature>
<dbReference type="Proteomes" id="UP001215598">
    <property type="component" value="Unassembled WGS sequence"/>
</dbReference>
<evidence type="ECO:0000259" key="13">
    <source>
        <dbReference type="PROSITE" id="PS50011"/>
    </source>
</evidence>
<feature type="binding site" evidence="10">
    <location>
        <position position="122"/>
    </location>
    <ligand>
        <name>ATP</name>
        <dbReference type="ChEBI" id="CHEBI:30616"/>
    </ligand>
</feature>
<accession>A0AAD7HAZ1</accession>
<dbReference type="GO" id="GO:0004674">
    <property type="term" value="F:protein serine/threonine kinase activity"/>
    <property type="evidence" value="ECO:0007669"/>
    <property type="project" value="UniProtKB-KW"/>
</dbReference>
<dbReference type="PROSITE" id="PS00108">
    <property type="entry name" value="PROTEIN_KINASE_ST"/>
    <property type="match status" value="1"/>
</dbReference>
<evidence type="ECO:0000256" key="11">
    <source>
        <dbReference type="RuleBase" id="RU000304"/>
    </source>
</evidence>
<evidence type="ECO:0000256" key="5">
    <source>
        <dbReference type="ARBA" id="ARBA00022741"/>
    </source>
</evidence>
<evidence type="ECO:0000313" key="15">
    <source>
        <dbReference type="Proteomes" id="UP001215598"/>
    </source>
</evidence>
<evidence type="ECO:0000256" key="10">
    <source>
        <dbReference type="PROSITE-ProRule" id="PRU10141"/>
    </source>
</evidence>
<dbReference type="InterPro" id="IPR011009">
    <property type="entry name" value="Kinase-like_dom_sf"/>
</dbReference>
<comment type="catalytic activity">
    <reaction evidence="9">
        <text>L-seryl-[protein] + ATP = O-phospho-L-seryl-[protein] + ADP + H(+)</text>
        <dbReference type="Rhea" id="RHEA:17989"/>
        <dbReference type="Rhea" id="RHEA-COMP:9863"/>
        <dbReference type="Rhea" id="RHEA-COMP:11604"/>
        <dbReference type="ChEBI" id="CHEBI:15378"/>
        <dbReference type="ChEBI" id="CHEBI:29999"/>
        <dbReference type="ChEBI" id="CHEBI:30616"/>
        <dbReference type="ChEBI" id="CHEBI:83421"/>
        <dbReference type="ChEBI" id="CHEBI:456216"/>
        <dbReference type="EC" id="2.7.11.1"/>
    </reaction>
</comment>
<reference evidence="14" key="1">
    <citation type="submission" date="2023-03" db="EMBL/GenBank/DDBJ databases">
        <title>Massive genome expansion in bonnet fungi (Mycena s.s.) driven by repeated elements and novel gene families across ecological guilds.</title>
        <authorList>
            <consortium name="Lawrence Berkeley National Laboratory"/>
            <person name="Harder C.B."/>
            <person name="Miyauchi S."/>
            <person name="Viragh M."/>
            <person name="Kuo A."/>
            <person name="Thoen E."/>
            <person name="Andreopoulos B."/>
            <person name="Lu D."/>
            <person name="Skrede I."/>
            <person name="Drula E."/>
            <person name="Henrissat B."/>
            <person name="Morin E."/>
            <person name="Kohler A."/>
            <person name="Barry K."/>
            <person name="LaButti K."/>
            <person name="Morin E."/>
            <person name="Salamov A."/>
            <person name="Lipzen A."/>
            <person name="Mereny Z."/>
            <person name="Hegedus B."/>
            <person name="Baldrian P."/>
            <person name="Stursova M."/>
            <person name="Weitz H."/>
            <person name="Taylor A."/>
            <person name="Grigoriev I.V."/>
            <person name="Nagy L.G."/>
            <person name="Martin F."/>
            <person name="Kauserud H."/>
        </authorList>
    </citation>
    <scope>NUCLEOTIDE SEQUENCE</scope>
    <source>
        <strain evidence="14">CBHHK182m</strain>
    </source>
</reference>
<dbReference type="EC" id="2.7.11.1" evidence="2"/>
<keyword evidence="15" id="KW-1185">Reference proteome</keyword>
<dbReference type="SUPFAM" id="SSF56112">
    <property type="entry name" value="Protein kinase-like (PK-like)"/>
    <property type="match status" value="1"/>
</dbReference>
<evidence type="ECO:0000313" key="14">
    <source>
        <dbReference type="EMBL" id="KAJ7716146.1"/>
    </source>
</evidence>
<dbReference type="Gene3D" id="3.30.200.20">
    <property type="entry name" value="Phosphorylase Kinase, domain 1"/>
    <property type="match status" value="1"/>
</dbReference>
<dbReference type="InterPro" id="IPR039046">
    <property type="entry name" value="PDPK1"/>
</dbReference>
<evidence type="ECO:0000256" key="4">
    <source>
        <dbReference type="ARBA" id="ARBA00022679"/>
    </source>
</evidence>
<keyword evidence="3 11" id="KW-0723">Serine/threonine-protein kinase</keyword>
<comment type="caution">
    <text evidence="14">The sequence shown here is derived from an EMBL/GenBank/DDBJ whole genome shotgun (WGS) entry which is preliminary data.</text>
</comment>
<evidence type="ECO:0000256" key="6">
    <source>
        <dbReference type="ARBA" id="ARBA00022777"/>
    </source>
</evidence>
<protein>
    <recommendedName>
        <fullName evidence="2">non-specific serine/threonine protein kinase</fullName>
        <ecNumber evidence="2">2.7.11.1</ecNumber>
    </recommendedName>
</protein>
<name>A0AAD7HAZ1_9AGAR</name>
<dbReference type="GO" id="GO:0005524">
    <property type="term" value="F:ATP binding"/>
    <property type="evidence" value="ECO:0007669"/>
    <property type="project" value="UniProtKB-UniRule"/>
</dbReference>
<keyword evidence="4" id="KW-0808">Transferase</keyword>
<dbReference type="PANTHER" id="PTHR24356:SF163">
    <property type="entry name" value="3-PHOSPHOINOSITIDE-DEPENDENT PROTEIN KINASE 1-RELATED"/>
    <property type="match status" value="1"/>
</dbReference>